<keyword evidence="6" id="KW-1185">Reference proteome</keyword>
<dbReference type="FunFam" id="3.90.190.10:FF:000035">
    <property type="entry name" value="Tyrosine phosphatase, putative"/>
    <property type="match status" value="1"/>
</dbReference>
<dbReference type="Proteomes" id="UP001337655">
    <property type="component" value="Unassembled WGS sequence"/>
</dbReference>
<dbReference type="GO" id="GO:0005737">
    <property type="term" value="C:cytoplasm"/>
    <property type="evidence" value="ECO:0007669"/>
    <property type="project" value="UniProtKB-SubCell"/>
</dbReference>
<protein>
    <submittedName>
        <fullName evidence="5">Tyrosine-protein phosphatase siw14</fullName>
        <ecNumber evidence="5">3.1.3.48</ecNumber>
    </submittedName>
</protein>
<sequence>MASSLSFTITESGAEPYMLSLVTPDIVSHEEMSLAPTSLELQSLEDRLMAAFAEDIDRDAEEAARKKAKKAAKSRPPSPPESGSATPRVTIAPCPIRLRPYIPPPNYGTVELHKVFRSSFPQDRHMDFVKTLGIRSMLTLVDTESSDGYQEWVRDSGITQKMINVATNKDGYVSTTVDSICEALLFVMDSSNHPLYIHCNQGKHRTGCIVACLRKVQRMPIEDIIAEYRVYSEPKARPGDIAFIESFDPESVFSYAKTHGYLDGPSQRLKRLDSNVTNVDTLAAALSAGAMAGEVAEEVLYGSSVSPTSTTSDEAMEITLCDSNSSTERAPAHGEVTVRDMQFESRTPVDSSASVIEIEDDATSNASSDTDFTMIDQQNEITPGVTSMFIDPALV</sequence>
<dbReference type="PROSITE" id="PS00383">
    <property type="entry name" value="TYR_PHOSPHATASE_1"/>
    <property type="match status" value="1"/>
</dbReference>
<evidence type="ECO:0000256" key="1">
    <source>
        <dbReference type="ARBA" id="ARBA00004496"/>
    </source>
</evidence>
<name>A0AAV9PD22_9PEZI</name>
<dbReference type="RefSeq" id="XP_064660299.1">
    <property type="nucleotide sequence ID" value="XM_064801669.1"/>
</dbReference>
<dbReference type="SUPFAM" id="SSF52799">
    <property type="entry name" value="(Phosphotyrosine protein) phosphatases II"/>
    <property type="match status" value="1"/>
</dbReference>
<dbReference type="EC" id="3.1.3.48" evidence="5"/>
<gene>
    <name evidence="5" type="primary">SIW14</name>
    <name evidence="5" type="ORF">LTR77_004415</name>
</gene>
<evidence type="ECO:0000256" key="3">
    <source>
        <dbReference type="ARBA" id="ARBA00022801"/>
    </source>
</evidence>
<dbReference type="GeneID" id="89925761"/>
<dbReference type="PANTHER" id="PTHR31126:SF48">
    <property type="entry name" value="INOSITOL PHOSPHATASE SIW14"/>
    <property type="match status" value="1"/>
</dbReference>
<accession>A0AAV9PD22</accession>
<keyword evidence="3 5" id="KW-0378">Hydrolase</keyword>
<evidence type="ECO:0000256" key="4">
    <source>
        <dbReference type="SAM" id="MobiDB-lite"/>
    </source>
</evidence>
<dbReference type="GO" id="GO:0052840">
    <property type="term" value="F:inositol diphosphate tetrakisphosphate diphosphatase activity"/>
    <property type="evidence" value="ECO:0007669"/>
    <property type="project" value="TreeGrafter"/>
</dbReference>
<dbReference type="Pfam" id="PF03162">
    <property type="entry name" value="Y_phosphatase2"/>
    <property type="match status" value="1"/>
</dbReference>
<dbReference type="InterPro" id="IPR016130">
    <property type="entry name" value="Tyr_Pase_AS"/>
</dbReference>
<feature type="region of interest" description="Disordered" evidence="4">
    <location>
        <begin position="60"/>
        <end position="89"/>
    </location>
</feature>
<evidence type="ECO:0000256" key="2">
    <source>
        <dbReference type="ARBA" id="ARBA00022490"/>
    </source>
</evidence>
<dbReference type="Gene3D" id="3.90.190.10">
    <property type="entry name" value="Protein tyrosine phosphatase superfamily"/>
    <property type="match status" value="1"/>
</dbReference>
<proteinExistence type="predicted"/>
<evidence type="ECO:0000313" key="6">
    <source>
        <dbReference type="Proteomes" id="UP001337655"/>
    </source>
</evidence>
<comment type="subcellular location">
    <subcellularLocation>
        <location evidence="1">Cytoplasm</location>
    </subcellularLocation>
</comment>
<organism evidence="5 6">
    <name type="scientific">Saxophila tyrrhenica</name>
    <dbReference type="NCBI Taxonomy" id="1690608"/>
    <lineage>
        <taxon>Eukaryota</taxon>
        <taxon>Fungi</taxon>
        <taxon>Dikarya</taxon>
        <taxon>Ascomycota</taxon>
        <taxon>Pezizomycotina</taxon>
        <taxon>Dothideomycetes</taxon>
        <taxon>Dothideomycetidae</taxon>
        <taxon>Mycosphaerellales</taxon>
        <taxon>Extremaceae</taxon>
        <taxon>Saxophila</taxon>
    </lineage>
</organism>
<comment type="caution">
    <text evidence="5">The sequence shown here is derived from an EMBL/GenBank/DDBJ whole genome shotgun (WGS) entry which is preliminary data.</text>
</comment>
<reference evidence="5 6" key="1">
    <citation type="submission" date="2023-08" db="EMBL/GenBank/DDBJ databases">
        <title>Black Yeasts Isolated from many extreme environments.</title>
        <authorList>
            <person name="Coleine C."/>
            <person name="Stajich J.E."/>
            <person name="Selbmann L."/>
        </authorList>
    </citation>
    <scope>NUCLEOTIDE SEQUENCE [LARGE SCALE GENOMIC DNA]</scope>
    <source>
        <strain evidence="5 6">CCFEE 5935</strain>
    </source>
</reference>
<dbReference type="InterPro" id="IPR029021">
    <property type="entry name" value="Prot-tyrosine_phosphatase-like"/>
</dbReference>
<dbReference type="GO" id="GO:0004725">
    <property type="term" value="F:protein tyrosine phosphatase activity"/>
    <property type="evidence" value="ECO:0007669"/>
    <property type="project" value="UniProtKB-EC"/>
</dbReference>
<dbReference type="PANTHER" id="PTHR31126">
    <property type="entry name" value="TYROSINE-PROTEIN PHOSPHATASE"/>
    <property type="match status" value="1"/>
</dbReference>
<dbReference type="AlphaFoldDB" id="A0AAV9PD22"/>
<evidence type="ECO:0000313" key="5">
    <source>
        <dbReference type="EMBL" id="KAK5171271.1"/>
    </source>
</evidence>
<dbReference type="EMBL" id="JAVRRT010000006">
    <property type="protein sequence ID" value="KAK5171271.1"/>
    <property type="molecule type" value="Genomic_DNA"/>
</dbReference>
<keyword evidence="2" id="KW-0963">Cytoplasm</keyword>
<dbReference type="InterPro" id="IPR004861">
    <property type="entry name" value="Siw14-like"/>
</dbReference>